<dbReference type="EMBL" id="JAACJK010000009">
    <property type="protein sequence ID" value="KAF5339228.1"/>
    <property type="molecule type" value="Genomic_DNA"/>
</dbReference>
<dbReference type="Proteomes" id="UP000541558">
    <property type="component" value="Unassembled WGS sequence"/>
</dbReference>
<protein>
    <submittedName>
        <fullName evidence="2">Uncharacterized protein</fullName>
    </submittedName>
</protein>
<organism evidence="2 3">
    <name type="scientific">Ephemerocybe angulata</name>
    <dbReference type="NCBI Taxonomy" id="980116"/>
    <lineage>
        <taxon>Eukaryota</taxon>
        <taxon>Fungi</taxon>
        <taxon>Dikarya</taxon>
        <taxon>Basidiomycota</taxon>
        <taxon>Agaricomycotina</taxon>
        <taxon>Agaricomycetes</taxon>
        <taxon>Agaricomycetidae</taxon>
        <taxon>Agaricales</taxon>
        <taxon>Agaricineae</taxon>
        <taxon>Psathyrellaceae</taxon>
        <taxon>Ephemerocybe</taxon>
    </lineage>
</organism>
<dbReference type="InterPro" id="IPR025649">
    <property type="entry name" value="DUF4360"/>
</dbReference>
<feature type="signal peptide" evidence="1">
    <location>
        <begin position="1"/>
        <end position="20"/>
    </location>
</feature>
<evidence type="ECO:0000313" key="2">
    <source>
        <dbReference type="EMBL" id="KAF5339228.1"/>
    </source>
</evidence>
<keyword evidence="3" id="KW-1185">Reference proteome</keyword>
<evidence type="ECO:0000313" key="3">
    <source>
        <dbReference type="Proteomes" id="UP000541558"/>
    </source>
</evidence>
<proteinExistence type="predicted"/>
<dbReference type="PANTHER" id="PTHR38847:SF1">
    <property type="entry name" value="PSEUDOURIDINE SYNTHASE RSUA_RLUA-LIKE DOMAIN-CONTAINING PROTEIN"/>
    <property type="match status" value="1"/>
</dbReference>
<sequence>MQFTFVSLAMVLGAALQASAQSLSVVSSSFSGNGCPQGSGTTISVTSGSISYTPPSTFTAAVGPGVPVSANLEACRIAISANIPSGFRFRFAQTNVPVTTSTGSGNSEQVTDTYFFSSAAGTTATVTTTLTSTGSTTVSNVYSPATVWSPCGGSDIININTQLRAIGSSAGSITSAGTIVTPITWQAC</sequence>
<evidence type="ECO:0000256" key="1">
    <source>
        <dbReference type="SAM" id="SignalP"/>
    </source>
</evidence>
<dbReference type="PANTHER" id="PTHR38847">
    <property type="match status" value="1"/>
</dbReference>
<reference evidence="2 3" key="1">
    <citation type="journal article" date="2020" name="ISME J.">
        <title>Uncovering the hidden diversity of litter-decomposition mechanisms in mushroom-forming fungi.</title>
        <authorList>
            <person name="Floudas D."/>
            <person name="Bentzer J."/>
            <person name="Ahren D."/>
            <person name="Johansson T."/>
            <person name="Persson P."/>
            <person name="Tunlid A."/>
        </authorList>
    </citation>
    <scope>NUCLEOTIDE SEQUENCE [LARGE SCALE GENOMIC DNA]</scope>
    <source>
        <strain evidence="2 3">CBS 175.51</strain>
    </source>
</reference>
<accession>A0A8H5CD06</accession>
<keyword evidence="1" id="KW-0732">Signal</keyword>
<gene>
    <name evidence="2" type="ORF">D9611_011129</name>
</gene>
<dbReference type="AlphaFoldDB" id="A0A8H5CD06"/>
<feature type="chain" id="PRO_5034381405" evidence="1">
    <location>
        <begin position="21"/>
        <end position="188"/>
    </location>
</feature>
<dbReference type="Pfam" id="PF14273">
    <property type="entry name" value="DUF4360"/>
    <property type="match status" value="1"/>
</dbReference>
<name>A0A8H5CD06_9AGAR</name>
<dbReference type="OrthoDB" id="152248at2759"/>
<comment type="caution">
    <text evidence="2">The sequence shown here is derived from an EMBL/GenBank/DDBJ whole genome shotgun (WGS) entry which is preliminary data.</text>
</comment>